<evidence type="ECO:0000313" key="2">
    <source>
        <dbReference type="Proteomes" id="UP001596516"/>
    </source>
</evidence>
<dbReference type="EMBL" id="JBHTFQ010000002">
    <property type="protein sequence ID" value="MFC7703293.1"/>
    <property type="molecule type" value="Genomic_DNA"/>
</dbReference>
<dbReference type="Proteomes" id="UP001596516">
    <property type="component" value="Unassembled WGS sequence"/>
</dbReference>
<reference evidence="2" key="1">
    <citation type="journal article" date="2019" name="Int. J. Syst. Evol. Microbiol.">
        <title>The Global Catalogue of Microorganisms (GCM) 10K type strain sequencing project: providing services to taxonomists for standard genome sequencing and annotation.</title>
        <authorList>
            <consortium name="The Broad Institute Genomics Platform"/>
            <consortium name="The Broad Institute Genome Sequencing Center for Infectious Disease"/>
            <person name="Wu L."/>
            <person name="Ma J."/>
        </authorList>
    </citation>
    <scope>NUCLEOTIDE SEQUENCE [LARGE SCALE GENOMIC DNA]</scope>
    <source>
        <strain evidence="2">CGMCC 1.12750</strain>
    </source>
</reference>
<evidence type="ECO:0000313" key="1">
    <source>
        <dbReference type="EMBL" id="MFC7703293.1"/>
    </source>
</evidence>
<keyword evidence="2" id="KW-1185">Reference proteome</keyword>
<name>A0ABW2UJ14_9RHOB</name>
<protein>
    <recommendedName>
        <fullName evidence="3">Sulfotransferase family protein</fullName>
    </recommendedName>
</protein>
<comment type="caution">
    <text evidence="1">The sequence shown here is derived from an EMBL/GenBank/DDBJ whole genome shotgun (WGS) entry which is preliminary data.</text>
</comment>
<organism evidence="1 2">
    <name type="scientific">Plastorhodobacter daqingensis</name>
    <dbReference type="NCBI Taxonomy" id="1387281"/>
    <lineage>
        <taxon>Bacteria</taxon>
        <taxon>Pseudomonadati</taxon>
        <taxon>Pseudomonadota</taxon>
        <taxon>Alphaproteobacteria</taxon>
        <taxon>Rhodobacterales</taxon>
        <taxon>Paracoccaceae</taxon>
        <taxon>Plastorhodobacter</taxon>
    </lineage>
</organism>
<dbReference type="RefSeq" id="WP_377399319.1">
    <property type="nucleotide sequence ID" value="NZ_JBHTFQ010000002.1"/>
</dbReference>
<proteinExistence type="predicted"/>
<sequence>MQVVYHLGAHCTDAERLMKWLLKSRGAVARAGTVIPGPYRCRPVLRDALETLKGAPASAEAQEVLLDTIMDEDHARRLVFSNENFLALAANALKPTQIYPRAEEKCAALRALFPQEPTQFFLAIRNPATFLPMLFAKERGPDQALALSMTDPRDLRWSDTVRAIRRACPDAPVTVWCDEDSPLVMQDVLAAMTGIDDDTLFDGCFEVLEGLMTTAGLLSLRAALTPGLAAAERHRIIAAHLADHGQPEAFEIEIDLPDWNADLIAQLTRGYDEDVERIAALSDVTLIRP</sequence>
<accession>A0ABW2UJ14</accession>
<gene>
    <name evidence="1" type="ORF">ACFQXB_03680</name>
</gene>
<evidence type="ECO:0008006" key="3">
    <source>
        <dbReference type="Google" id="ProtNLM"/>
    </source>
</evidence>